<dbReference type="Proteomes" id="UP001176521">
    <property type="component" value="Unassembled WGS sequence"/>
</dbReference>
<dbReference type="AlphaFoldDB" id="A0AAN6JJD0"/>
<sequence>MSPPGPPYDGGMTYSGPAMVSGMGGLVSEDITSNGMSRFYAAEAAIYEEYIDGEGQPRSPPSQHGQGSPSGNGELASPFSDRNAPSSYRNPASAAALQHSGSEGSIHSRSSSFQNRRQGGSGGGVGESAFAAHMRQHPLAGAVGGPSADILPSIPTSPGLRSSQGLRSRPESPGLSRPFHMPSPSQAAQGTLRRRRYFTSTALPEGYVAPKPWLDSKTRKSADRKTYWLMIVFALLGLVSIGLMVAFAALDQPHDEYCLIMQDDFDGDAINRDIWSFEQQTGGFGNKEFEWTTDSTNNSYVKDGYLHIVPTLTSDQFGEDAITNGGVLNLTASGKCTAAVPGDDACAVASNLTKGIVLPPIQSARLTTNFSKTIRYGRVEVKARLPTGDWIWPAIWMMPRDSVYGAWPASGEIDIMESSGNTPKTRNDGGWSKMISTLHWGPTTDLNRYWMTTVDRKLFRKFYNSDFHTFGLEWNEKELFTWEGSPARKILSVKFKEDFWTLGKFPPTSPTNNTAVSNPWASAKAMGSKTAPFDQYFNLILSVAVGGTNGYFPDSDNKPWSNSARNPRADFWATRNKWLPSWPTEPERRGMVVDSVKMWQKGPCAPGAGGAAGRR</sequence>
<dbReference type="PANTHER" id="PTHR10963">
    <property type="entry name" value="GLYCOSYL HYDROLASE-RELATED"/>
    <property type="match status" value="1"/>
</dbReference>
<name>A0AAN6JJD0_9BASI</name>
<evidence type="ECO:0000256" key="2">
    <source>
        <dbReference type="SAM" id="MobiDB-lite"/>
    </source>
</evidence>
<feature type="compositionally biased region" description="Low complexity" evidence="2">
    <location>
        <begin position="99"/>
        <end position="118"/>
    </location>
</feature>
<dbReference type="InterPro" id="IPR013320">
    <property type="entry name" value="ConA-like_dom_sf"/>
</dbReference>
<dbReference type="PROSITE" id="PS51762">
    <property type="entry name" value="GH16_2"/>
    <property type="match status" value="1"/>
</dbReference>
<evidence type="ECO:0000259" key="4">
    <source>
        <dbReference type="PROSITE" id="PS51762"/>
    </source>
</evidence>
<evidence type="ECO:0000256" key="3">
    <source>
        <dbReference type="SAM" id="Phobius"/>
    </source>
</evidence>
<evidence type="ECO:0000313" key="5">
    <source>
        <dbReference type="EMBL" id="KAK0529007.1"/>
    </source>
</evidence>
<protein>
    <recommendedName>
        <fullName evidence="4">GH16 domain-containing protein</fullName>
    </recommendedName>
</protein>
<comment type="similarity">
    <text evidence="1">Belongs to the glycosyl hydrolase 16 family.</text>
</comment>
<dbReference type="GO" id="GO:0004553">
    <property type="term" value="F:hydrolase activity, hydrolyzing O-glycosyl compounds"/>
    <property type="evidence" value="ECO:0007669"/>
    <property type="project" value="InterPro"/>
</dbReference>
<feature type="compositionally biased region" description="Low complexity" evidence="2">
    <location>
        <begin position="61"/>
        <end position="71"/>
    </location>
</feature>
<dbReference type="Gene3D" id="2.60.120.200">
    <property type="match status" value="1"/>
</dbReference>
<dbReference type="InterPro" id="IPR050546">
    <property type="entry name" value="Glycosyl_Hydrlase_16"/>
</dbReference>
<accession>A0AAN6JJD0</accession>
<dbReference type="GO" id="GO:0005975">
    <property type="term" value="P:carbohydrate metabolic process"/>
    <property type="evidence" value="ECO:0007669"/>
    <property type="project" value="InterPro"/>
</dbReference>
<reference evidence="5" key="1">
    <citation type="journal article" date="2023" name="PhytoFront">
        <title>Draft Genome Resources of Seven Strains of Tilletia horrida, Causal Agent of Kernel Smut of Rice.</title>
        <authorList>
            <person name="Khanal S."/>
            <person name="Antony Babu S."/>
            <person name="Zhou X.G."/>
        </authorList>
    </citation>
    <scope>NUCLEOTIDE SEQUENCE</scope>
    <source>
        <strain evidence="5">TX3</strain>
    </source>
</reference>
<evidence type="ECO:0000313" key="6">
    <source>
        <dbReference type="Proteomes" id="UP001176521"/>
    </source>
</evidence>
<gene>
    <name evidence="5" type="ORF">OC842_004381</name>
</gene>
<dbReference type="Pfam" id="PF00722">
    <property type="entry name" value="Glyco_hydro_16"/>
    <property type="match status" value="1"/>
</dbReference>
<evidence type="ECO:0000256" key="1">
    <source>
        <dbReference type="ARBA" id="ARBA00006865"/>
    </source>
</evidence>
<feature type="region of interest" description="Disordered" evidence="2">
    <location>
        <begin position="53"/>
        <end position="192"/>
    </location>
</feature>
<keyword evidence="3" id="KW-0812">Transmembrane</keyword>
<organism evidence="5 6">
    <name type="scientific">Tilletia horrida</name>
    <dbReference type="NCBI Taxonomy" id="155126"/>
    <lineage>
        <taxon>Eukaryota</taxon>
        <taxon>Fungi</taxon>
        <taxon>Dikarya</taxon>
        <taxon>Basidiomycota</taxon>
        <taxon>Ustilaginomycotina</taxon>
        <taxon>Exobasidiomycetes</taxon>
        <taxon>Tilletiales</taxon>
        <taxon>Tilletiaceae</taxon>
        <taxon>Tilletia</taxon>
    </lineage>
</organism>
<feature type="transmembrane region" description="Helical" evidence="3">
    <location>
        <begin position="227"/>
        <end position="250"/>
    </location>
</feature>
<keyword evidence="6" id="KW-1185">Reference proteome</keyword>
<dbReference type="PANTHER" id="PTHR10963:SF55">
    <property type="entry name" value="GLYCOSIDE HYDROLASE FAMILY 16 PROTEIN"/>
    <property type="match status" value="1"/>
</dbReference>
<comment type="caution">
    <text evidence="5">The sequence shown here is derived from an EMBL/GenBank/DDBJ whole genome shotgun (WGS) entry which is preliminary data.</text>
</comment>
<dbReference type="InterPro" id="IPR000757">
    <property type="entry name" value="Beta-glucanase-like"/>
</dbReference>
<keyword evidence="3" id="KW-1133">Transmembrane helix</keyword>
<proteinExistence type="inferred from homology"/>
<feature type="domain" description="GH16" evidence="4">
    <location>
        <begin position="245"/>
        <end position="604"/>
    </location>
</feature>
<feature type="compositionally biased region" description="Polar residues" evidence="2">
    <location>
        <begin position="154"/>
        <end position="166"/>
    </location>
</feature>
<keyword evidence="3" id="KW-0472">Membrane</keyword>
<dbReference type="SUPFAM" id="SSF49899">
    <property type="entry name" value="Concanavalin A-like lectins/glucanases"/>
    <property type="match status" value="1"/>
</dbReference>
<dbReference type="EMBL" id="JAPDMQ010000256">
    <property type="protein sequence ID" value="KAK0529007.1"/>
    <property type="molecule type" value="Genomic_DNA"/>
</dbReference>